<evidence type="ECO:0000259" key="4">
    <source>
        <dbReference type="Pfam" id="PF01068"/>
    </source>
</evidence>
<proteinExistence type="inferred from homology"/>
<evidence type="ECO:0000256" key="2">
    <source>
        <dbReference type="ARBA" id="ARBA00022598"/>
    </source>
</evidence>
<dbReference type="GO" id="GO:0006310">
    <property type="term" value="P:DNA recombination"/>
    <property type="evidence" value="ECO:0007669"/>
    <property type="project" value="InterPro"/>
</dbReference>
<dbReference type="GO" id="GO:0003910">
    <property type="term" value="F:DNA ligase (ATP) activity"/>
    <property type="evidence" value="ECO:0007669"/>
    <property type="project" value="UniProtKB-EC"/>
</dbReference>
<dbReference type="GO" id="GO:0005524">
    <property type="term" value="F:ATP binding"/>
    <property type="evidence" value="ECO:0007669"/>
    <property type="project" value="InterPro"/>
</dbReference>
<dbReference type="Pfam" id="PF01068">
    <property type="entry name" value="DNA_ligase_A_M"/>
    <property type="match status" value="1"/>
</dbReference>
<evidence type="ECO:0000256" key="3">
    <source>
        <dbReference type="SAM" id="MobiDB-lite"/>
    </source>
</evidence>
<dbReference type="InterPro" id="IPR012310">
    <property type="entry name" value="DNA_ligase_ATP-dep_cent"/>
</dbReference>
<dbReference type="PROSITE" id="PS00697">
    <property type="entry name" value="DNA_LIGASE_A1"/>
    <property type="match status" value="1"/>
</dbReference>
<dbReference type="RefSeq" id="WP_051224762.1">
    <property type="nucleotide sequence ID" value="NZ_CADFGL010000048.1"/>
</dbReference>
<dbReference type="GO" id="GO:0006281">
    <property type="term" value="P:DNA repair"/>
    <property type="evidence" value="ECO:0007669"/>
    <property type="project" value="InterPro"/>
</dbReference>
<dbReference type="EC" id="6.5.1.1" evidence="5"/>
<dbReference type="Proteomes" id="UP000494249">
    <property type="component" value="Unassembled WGS sequence"/>
</dbReference>
<dbReference type="Gene3D" id="3.30.470.30">
    <property type="entry name" value="DNA ligase/mRNA capping enzyme"/>
    <property type="match status" value="1"/>
</dbReference>
<evidence type="ECO:0000313" key="6">
    <source>
        <dbReference type="Proteomes" id="UP000494249"/>
    </source>
</evidence>
<dbReference type="EMBL" id="CADIKB010000050">
    <property type="protein sequence ID" value="CAB3735601.1"/>
    <property type="molecule type" value="Genomic_DNA"/>
</dbReference>
<sequence>MELDRPIKPSDLMHATRRRRPFSHDDWLFEWKLDGFRCLVDKCGDEIAITSRQGKPFNRSFPEIVEAVAAVPGDFVWDSELAIGDGRGATPFRQLMERLSTTSPRNIPAAARRHPARIFVFDMLLSGKRDLRQIELTERKARLRDAFDNTERLIYLTDVERVGELVFEQVKIHDLREWSRSENRRPTNADVRSTGSRSRIPTTADRRHWVLVMRARNVDSQGHTRQGALSNTNLHRNGRE</sequence>
<dbReference type="PANTHER" id="PTHR45674:SF4">
    <property type="entry name" value="DNA LIGASE 1"/>
    <property type="match status" value="1"/>
</dbReference>
<feature type="region of interest" description="Disordered" evidence="3">
    <location>
        <begin position="220"/>
        <end position="240"/>
    </location>
</feature>
<feature type="domain" description="ATP-dependent DNA ligase family profile" evidence="4">
    <location>
        <begin position="22"/>
        <end position="158"/>
    </location>
</feature>
<reference evidence="5 6" key="1">
    <citation type="submission" date="2020-04" db="EMBL/GenBank/DDBJ databases">
        <authorList>
            <person name="De Canck E."/>
        </authorList>
    </citation>
    <scope>NUCLEOTIDE SEQUENCE [LARGE SCALE GENOMIC DNA]</scope>
    <source>
        <strain evidence="5 6">LMG 22037</strain>
    </source>
</reference>
<protein>
    <submittedName>
        <fullName evidence="5">DNA ligase</fullName>
        <ecNumber evidence="5">6.5.1.1</ecNumber>
    </submittedName>
</protein>
<dbReference type="InterPro" id="IPR050191">
    <property type="entry name" value="ATP-dep_DNA_ligase"/>
</dbReference>
<dbReference type="InterPro" id="IPR016059">
    <property type="entry name" value="DNA_ligase_ATP-dep_CS"/>
</dbReference>
<evidence type="ECO:0000313" key="5">
    <source>
        <dbReference type="EMBL" id="CAB3735601.1"/>
    </source>
</evidence>
<keyword evidence="2 5" id="KW-0436">Ligase</keyword>
<dbReference type="AlphaFoldDB" id="A0A6J5CH27"/>
<name>A0A6J5CH27_9BURK</name>
<dbReference type="SUPFAM" id="SSF56091">
    <property type="entry name" value="DNA ligase/mRNA capping enzyme, catalytic domain"/>
    <property type="match status" value="1"/>
</dbReference>
<gene>
    <name evidence="5" type="primary">lig_3</name>
    <name evidence="5" type="ORF">LMG22037_05982</name>
</gene>
<comment type="similarity">
    <text evidence="1">Belongs to the ATP-dependent DNA ligase family.</text>
</comment>
<organism evidence="5 6">
    <name type="scientific">Paraburkholderia phenoliruptrix</name>
    <dbReference type="NCBI Taxonomy" id="252970"/>
    <lineage>
        <taxon>Bacteria</taxon>
        <taxon>Pseudomonadati</taxon>
        <taxon>Pseudomonadota</taxon>
        <taxon>Betaproteobacteria</taxon>
        <taxon>Burkholderiales</taxon>
        <taxon>Burkholderiaceae</taxon>
        <taxon>Paraburkholderia</taxon>
    </lineage>
</organism>
<evidence type="ECO:0000256" key="1">
    <source>
        <dbReference type="ARBA" id="ARBA00007572"/>
    </source>
</evidence>
<accession>A0A6J5CH27</accession>
<dbReference type="PANTHER" id="PTHR45674">
    <property type="entry name" value="DNA LIGASE 1/3 FAMILY MEMBER"/>
    <property type="match status" value="1"/>
</dbReference>